<evidence type="ECO:0000256" key="1">
    <source>
        <dbReference type="SAM" id="Phobius"/>
    </source>
</evidence>
<feature type="transmembrane region" description="Helical" evidence="1">
    <location>
        <begin position="38"/>
        <end position="57"/>
    </location>
</feature>
<protein>
    <recommendedName>
        <fullName evidence="4">Vitamin B12 transport system permease protein</fullName>
    </recommendedName>
</protein>
<evidence type="ECO:0000313" key="2">
    <source>
        <dbReference type="EMBL" id="MFK2873708.1"/>
    </source>
</evidence>
<sequence length="147" mass="15558">MIVRRVLGECFALFCAVMLGLAAGAVWLVPTVFLRHSLPWLVLPIGWLLAVAIRQWVHGGKWNAVLLASVATVVACAYLQVLTVATDLSAMMGYGLIDAMRAAGSSMLWDLARLGVGPRDIAWCVAGVIVAAVTAARDKARATSPAN</sequence>
<dbReference type="RefSeq" id="WP_284400606.1">
    <property type="nucleotide sequence ID" value="NZ_BSNQ01000009.1"/>
</dbReference>
<feature type="transmembrane region" description="Helical" evidence="1">
    <location>
        <begin position="121"/>
        <end position="137"/>
    </location>
</feature>
<comment type="caution">
    <text evidence="2">The sequence shown here is derived from an EMBL/GenBank/DDBJ whole genome shotgun (WGS) entry which is preliminary data.</text>
</comment>
<proteinExistence type="predicted"/>
<keyword evidence="1" id="KW-1133">Transmembrane helix</keyword>
<keyword evidence="3" id="KW-1185">Reference proteome</keyword>
<evidence type="ECO:0008006" key="4">
    <source>
        <dbReference type="Google" id="ProtNLM"/>
    </source>
</evidence>
<dbReference type="EMBL" id="JADIKG010000012">
    <property type="protein sequence ID" value="MFK2873708.1"/>
    <property type="molecule type" value="Genomic_DNA"/>
</dbReference>
<reference evidence="2 3" key="1">
    <citation type="submission" date="2020-10" db="EMBL/GenBank/DDBJ databases">
        <title>Phylogeny of dyella-like bacteria.</title>
        <authorList>
            <person name="Fu J."/>
        </authorList>
    </citation>
    <scope>NUCLEOTIDE SEQUENCE [LARGE SCALE GENOMIC DNA]</scope>
    <source>
        <strain evidence="2 3">DHOB07</strain>
    </source>
</reference>
<evidence type="ECO:0000313" key="3">
    <source>
        <dbReference type="Proteomes" id="UP001620405"/>
    </source>
</evidence>
<keyword evidence="1" id="KW-0812">Transmembrane</keyword>
<accession>A0ABW8IVZ8</accession>
<organism evidence="2 3">
    <name type="scientific">Dyella lipolytica</name>
    <dbReference type="NCBI Taxonomy" id="1867835"/>
    <lineage>
        <taxon>Bacteria</taxon>
        <taxon>Pseudomonadati</taxon>
        <taxon>Pseudomonadota</taxon>
        <taxon>Gammaproteobacteria</taxon>
        <taxon>Lysobacterales</taxon>
        <taxon>Rhodanobacteraceae</taxon>
        <taxon>Dyella</taxon>
    </lineage>
</organism>
<gene>
    <name evidence="2" type="ORF">ISP13_09215</name>
</gene>
<keyword evidence="1" id="KW-0472">Membrane</keyword>
<dbReference type="Proteomes" id="UP001620405">
    <property type="component" value="Unassembled WGS sequence"/>
</dbReference>
<feature type="transmembrane region" description="Helical" evidence="1">
    <location>
        <begin position="64"/>
        <end position="85"/>
    </location>
</feature>
<name>A0ABW8IVZ8_9GAMM</name>